<gene>
    <name evidence="2" type="ORF">KVV02_006568</name>
</gene>
<comment type="caution">
    <text evidence="2">The sequence shown here is derived from an EMBL/GenBank/DDBJ whole genome shotgun (WGS) entry which is preliminary data.</text>
</comment>
<dbReference type="InterPro" id="IPR001810">
    <property type="entry name" value="F-box_dom"/>
</dbReference>
<dbReference type="Pfam" id="PF12937">
    <property type="entry name" value="F-box-like"/>
    <property type="match status" value="1"/>
</dbReference>
<evidence type="ECO:0000313" key="3">
    <source>
        <dbReference type="Proteomes" id="UP000717515"/>
    </source>
</evidence>
<accession>A0A9P8CYA5</accession>
<evidence type="ECO:0000313" key="2">
    <source>
        <dbReference type="EMBL" id="KAG9324322.1"/>
    </source>
</evidence>
<dbReference type="InterPro" id="IPR032675">
    <property type="entry name" value="LRR_dom_sf"/>
</dbReference>
<dbReference type="Gene3D" id="3.80.10.10">
    <property type="entry name" value="Ribonuclease Inhibitor"/>
    <property type="match status" value="1"/>
</dbReference>
<reference evidence="2" key="1">
    <citation type="submission" date="2021-07" db="EMBL/GenBank/DDBJ databases">
        <title>Draft genome of Mortierella alpina, strain LL118, isolated from an aspen leaf litter sample.</title>
        <authorList>
            <person name="Yang S."/>
            <person name="Vinatzer B.A."/>
        </authorList>
    </citation>
    <scope>NUCLEOTIDE SEQUENCE</scope>
    <source>
        <strain evidence="2">LL118</strain>
    </source>
</reference>
<dbReference type="Proteomes" id="UP000717515">
    <property type="component" value="Unassembled WGS sequence"/>
</dbReference>
<dbReference type="AlphaFoldDB" id="A0A9P8CYA5"/>
<feature type="domain" description="F-box" evidence="1">
    <location>
        <begin position="13"/>
        <end position="52"/>
    </location>
</feature>
<dbReference type="EMBL" id="JAIFTL010000070">
    <property type="protein sequence ID" value="KAG9324322.1"/>
    <property type="molecule type" value="Genomic_DNA"/>
</dbReference>
<organism evidence="2 3">
    <name type="scientific">Mortierella alpina</name>
    <name type="common">Oleaginous fungus</name>
    <name type="synonym">Mortierella renispora</name>
    <dbReference type="NCBI Taxonomy" id="64518"/>
    <lineage>
        <taxon>Eukaryota</taxon>
        <taxon>Fungi</taxon>
        <taxon>Fungi incertae sedis</taxon>
        <taxon>Mucoromycota</taxon>
        <taxon>Mortierellomycotina</taxon>
        <taxon>Mortierellomycetes</taxon>
        <taxon>Mortierellales</taxon>
        <taxon>Mortierellaceae</taxon>
        <taxon>Mortierella</taxon>
    </lineage>
</organism>
<name>A0A9P8CYA5_MORAP</name>
<evidence type="ECO:0000259" key="1">
    <source>
        <dbReference type="Pfam" id="PF12937"/>
    </source>
</evidence>
<dbReference type="SUPFAM" id="SSF81383">
    <property type="entry name" value="F-box domain"/>
    <property type="match status" value="1"/>
</dbReference>
<dbReference type="InterPro" id="IPR036047">
    <property type="entry name" value="F-box-like_dom_sf"/>
</dbReference>
<proteinExistence type="predicted"/>
<protein>
    <recommendedName>
        <fullName evidence="1">F-box domain-containing protein</fullName>
    </recommendedName>
</protein>
<sequence length="272" mass="30694">MRKSAVHAVLSTPELILLVSSHLPPYDLAQCNLVCKDWSRQFEPIIWTDLSRRPHHDETLSDASLKAALIRNLPHIRALWSFSADETLLQVLTQGSATEPSTFCANLKRLEFEDVGYERLDRISLYLATLLDLNHRLTHLELPFEWSNINLDVKTGKSEGLSTTSTMQCEGNRAISSLLQACLPLPSLTQLLIELDLIWDDGDQCVPDLKTTVKEAAIVRFSRNPRATKITSLRLPSNRSGCWNPLPLLLFKSSLLDLQSCEISWFDESTNL</sequence>